<dbReference type="SMART" id="SM00422">
    <property type="entry name" value="HTH_MERR"/>
    <property type="match status" value="1"/>
</dbReference>
<comment type="caution">
    <text evidence="3">The sequence shown here is derived from an EMBL/GenBank/DDBJ whole genome shotgun (WGS) entry which is preliminary data.</text>
</comment>
<dbReference type="CDD" id="cd04765">
    <property type="entry name" value="HTH_MlrA-like_sg2"/>
    <property type="match status" value="1"/>
</dbReference>
<dbReference type="InterPro" id="IPR009061">
    <property type="entry name" value="DNA-bd_dom_put_sf"/>
</dbReference>
<dbReference type="Gene3D" id="1.10.1660.10">
    <property type="match status" value="1"/>
</dbReference>
<dbReference type="Proteomes" id="UP000233597">
    <property type="component" value="Unassembled WGS sequence"/>
</dbReference>
<evidence type="ECO:0000256" key="1">
    <source>
        <dbReference type="ARBA" id="ARBA00023125"/>
    </source>
</evidence>
<dbReference type="GO" id="GO:0003700">
    <property type="term" value="F:DNA-binding transcription factor activity"/>
    <property type="evidence" value="ECO:0007669"/>
    <property type="project" value="InterPro"/>
</dbReference>
<dbReference type="InterPro" id="IPR000551">
    <property type="entry name" value="MerR-type_HTH_dom"/>
</dbReference>
<evidence type="ECO:0000313" key="4">
    <source>
        <dbReference type="Proteomes" id="UP000233597"/>
    </source>
</evidence>
<gene>
    <name evidence="3" type="ORF">COO20_19910</name>
</gene>
<dbReference type="PROSITE" id="PS50937">
    <property type="entry name" value="HTH_MERR_2"/>
    <property type="match status" value="1"/>
</dbReference>
<dbReference type="SUPFAM" id="SSF46955">
    <property type="entry name" value="Putative DNA-binding domain"/>
    <property type="match status" value="1"/>
</dbReference>
<sequence>MKNELGETAKNRRTVKSDSAFRTISEAATELGLQQHVLRFWEQKFPQIKPMKRAGGRRYYRPDDIEFLKGIRALLHDQGYTIKGVQKLISQNGGTLPGGMVADSGADIPADNAYADSAEQPAAQAIPGDAIDVVSDSPKNAMDRQSLMNLLGELEGMQSLLRTALQEVKKNP</sequence>
<dbReference type="OrthoDB" id="9810140at2"/>
<name>A0A2N3KJG5_9PROT</name>
<evidence type="ECO:0000313" key="3">
    <source>
        <dbReference type="EMBL" id="PKR50709.1"/>
    </source>
</evidence>
<dbReference type="RefSeq" id="WP_101269767.1">
    <property type="nucleotide sequence ID" value="NZ_NWTK01000015.1"/>
</dbReference>
<proteinExistence type="predicted"/>
<keyword evidence="1" id="KW-0238">DNA-binding</keyword>
<dbReference type="AlphaFoldDB" id="A0A2N3KJG5"/>
<protein>
    <submittedName>
        <fullName evidence="3">MerR family transcriptional regulator</fullName>
    </submittedName>
</protein>
<dbReference type="GO" id="GO:0003677">
    <property type="term" value="F:DNA binding"/>
    <property type="evidence" value="ECO:0007669"/>
    <property type="project" value="UniProtKB-KW"/>
</dbReference>
<dbReference type="InterPro" id="IPR047057">
    <property type="entry name" value="MerR_fam"/>
</dbReference>
<dbReference type="PANTHER" id="PTHR30204">
    <property type="entry name" value="REDOX-CYCLING DRUG-SENSING TRANSCRIPTIONAL ACTIVATOR SOXR"/>
    <property type="match status" value="1"/>
</dbReference>
<organism evidence="3 4">
    <name type="scientific">Thalassospira marina</name>
    <dbReference type="NCBI Taxonomy" id="2048283"/>
    <lineage>
        <taxon>Bacteria</taxon>
        <taxon>Pseudomonadati</taxon>
        <taxon>Pseudomonadota</taxon>
        <taxon>Alphaproteobacteria</taxon>
        <taxon>Rhodospirillales</taxon>
        <taxon>Thalassospiraceae</taxon>
        <taxon>Thalassospira</taxon>
    </lineage>
</organism>
<evidence type="ECO:0000259" key="2">
    <source>
        <dbReference type="PROSITE" id="PS50937"/>
    </source>
</evidence>
<dbReference type="Pfam" id="PF13411">
    <property type="entry name" value="MerR_1"/>
    <property type="match status" value="1"/>
</dbReference>
<reference evidence="3 4" key="1">
    <citation type="submission" date="2017-09" db="EMBL/GenBank/DDBJ databases">
        <title>Biodiversity and function of Thalassospira species in the particle-attached aromatic-hydrocarbon-degrading consortia from the surface seawater of the South China Sea.</title>
        <authorList>
            <person name="Dong C."/>
            <person name="Liu R."/>
            <person name="Shao Z."/>
        </authorList>
    </citation>
    <scope>NUCLEOTIDE SEQUENCE [LARGE SCALE GENOMIC DNA]</scope>
    <source>
        <strain evidence="3 4">CSC1P2</strain>
    </source>
</reference>
<dbReference type="PANTHER" id="PTHR30204:SF15">
    <property type="entry name" value="BLL5018 PROTEIN"/>
    <property type="match status" value="1"/>
</dbReference>
<accession>A0A2N3KJG5</accession>
<dbReference type="EMBL" id="NWTK01000015">
    <property type="protein sequence ID" value="PKR50709.1"/>
    <property type="molecule type" value="Genomic_DNA"/>
</dbReference>
<feature type="domain" description="HTH merR-type" evidence="2">
    <location>
        <begin position="23"/>
        <end position="91"/>
    </location>
</feature>